<keyword evidence="11" id="KW-1185">Reference proteome</keyword>
<evidence type="ECO:0000256" key="2">
    <source>
        <dbReference type="ARBA" id="ARBA00022714"/>
    </source>
</evidence>
<dbReference type="RefSeq" id="WP_142708055.1">
    <property type="nucleotide sequence ID" value="NZ_VIRS01000025.1"/>
</dbReference>
<name>A0A545AJR3_9ACTN</name>
<gene>
    <name evidence="10" type="ORF">FL583_29145</name>
</gene>
<dbReference type="Gene3D" id="1.10.10.1100">
    <property type="entry name" value="BFD-like [2Fe-2S]-binding domain"/>
    <property type="match status" value="1"/>
</dbReference>
<dbReference type="InParanoid" id="A0A545AJR3"/>
<dbReference type="AlphaFoldDB" id="A0A545AJR3"/>
<keyword evidence="5" id="KW-0408">Iron</keyword>
<sequence length="60" mass="6202">MYVCICTRVRESEIRTAISAGACDEFDVADACGAGTGCGSCVERIRGLLQASEVSLAQAS</sequence>
<keyword evidence="6" id="KW-0411">Iron-sulfur</keyword>
<keyword evidence="1" id="KW-0813">Transport</keyword>
<evidence type="ECO:0000256" key="6">
    <source>
        <dbReference type="ARBA" id="ARBA00023014"/>
    </source>
</evidence>
<evidence type="ECO:0000256" key="4">
    <source>
        <dbReference type="ARBA" id="ARBA00022982"/>
    </source>
</evidence>
<dbReference type="Pfam" id="PF04324">
    <property type="entry name" value="Fer2_BFD"/>
    <property type="match status" value="1"/>
</dbReference>
<dbReference type="PANTHER" id="PTHR37424">
    <property type="entry name" value="BACTERIOFERRITIN-ASSOCIATED FERREDOXIN"/>
    <property type="match status" value="1"/>
</dbReference>
<reference evidence="10 11" key="1">
    <citation type="submission" date="2019-07" db="EMBL/GenBank/DDBJ databases">
        <title>Cryptosporangium phraense sp. nov., isolated from plant litter.</title>
        <authorList>
            <person name="Suriyachadkun C."/>
        </authorList>
    </citation>
    <scope>NUCLEOTIDE SEQUENCE [LARGE SCALE GENOMIC DNA]</scope>
    <source>
        <strain evidence="10 11">A-T 5661</strain>
    </source>
</reference>
<evidence type="ECO:0000256" key="8">
    <source>
        <dbReference type="ARBA" id="ARBA00046332"/>
    </source>
</evidence>
<evidence type="ECO:0000256" key="1">
    <source>
        <dbReference type="ARBA" id="ARBA00022448"/>
    </source>
</evidence>
<dbReference type="InterPro" id="IPR052371">
    <property type="entry name" value="BFD-associated_ferredoxin"/>
</dbReference>
<keyword evidence="2" id="KW-0001">2Fe-2S</keyword>
<dbReference type="InterPro" id="IPR007419">
    <property type="entry name" value="BFD-like_2Fe2S-bd_dom"/>
</dbReference>
<evidence type="ECO:0000313" key="10">
    <source>
        <dbReference type="EMBL" id="TQS41551.1"/>
    </source>
</evidence>
<organism evidence="10 11">
    <name type="scientific">Cryptosporangium phraense</name>
    <dbReference type="NCBI Taxonomy" id="2593070"/>
    <lineage>
        <taxon>Bacteria</taxon>
        <taxon>Bacillati</taxon>
        <taxon>Actinomycetota</taxon>
        <taxon>Actinomycetes</taxon>
        <taxon>Cryptosporangiales</taxon>
        <taxon>Cryptosporangiaceae</taxon>
        <taxon>Cryptosporangium</taxon>
    </lineage>
</organism>
<keyword evidence="3" id="KW-0479">Metal-binding</keyword>
<keyword evidence="4" id="KW-0249">Electron transport</keyword>
<comment type="caution">
    <text evidence="10">The sequence shown here is derived from an EMBL/GenBank/DDBJ whole genome shotgun (WGS) entry which is preliminary data.</text>
</comment>
<accession>A0A545AJR3</accession>
<evidence type="ECO:0000259" key="9">
    <source>
        <dbReference type="Pfam" id="PF04324"/>
    </source>
</evidence>
<dbReference type="InterPro" id="IPR041854">
    <property type="entry name" value="BFD-like_2Fe2S-bd_dom_sf"/>
</dbReference>
<dbReference type="GO" id="GO:0046872">
    <property type="term" value="F:metal ion binding"/>
    <property type="evidence" value="ECO:0007669"/>
    <property type="project" value="UniProtKB-KW"/>
</dbReference>
<dbReference type="EMBL" id="VIRS01000025">
    <property type="protein sequence ID" value="TQS41551.1"/>
    <property type="molecule type" value="Genomic_DNA"/>
</dbReference>
<evidence type="ECO:0000256" key="5">
    <source>
        <dbReference type="ARBA" id="ARBA00023004"/>
    </source>
</evidence>
<evidence type="ECO:0000256" key="3">
    <source>
        <dbReference type="ARBA" id="ARBA00022723"/>
    </source>
</evidence>
<feature type="domain" description="BFD-like [2Fe-2S]-binding" evidence="9">
    <location>
        <begin position="2"/>
        <end position="50"/>
    </location>
</feature>
<evidence type="ECO:0000313" key="11">
    <source>
        <dbReference type="Proteomes" id="UP000317982"/>
    </source>
</evidence>
<dbReference type="PANTHER" id="PTHR37424:SF1">
    <property type="entry name" value="BACTERIOFERRITIN-ASSOCIATED FERREDOXIN"/>
    <property type="match status" value="1"/>
</dbReference>
<protein>
    <recommendedName>
        <fullName evidence="7">Bacterioferritin-associated ferredoxin</fullName>
    </recommendedName>
</protein>
<proteinExistence type="inferred from homology"/>
<dbReference type="Proteomes" id="UP000317982">
    <property type="component" value="Unassembled WGS sequence"/>
</dbReference>
<dbReference type="GO" id="GO:0051537">
    <property type="term" value="F:2 iron, 2 sulfur cluster binding"/>
    <property type="evidence" value="ECO:0007669"/>
    <property type="project" value="UniProtKB-KW"/>
</dbReference>
<comment type="similarity">
    <text evidence="8">Belongs to the Bfd family.</text>
</comment>
<evidence type="ECO:0000256" key="7">
    <source>
        <dbReference type="ARBA" id="ARBA00039386"/>
    </source>
</evidence>
<dbReference type="OrthoDB" id="9815350at2"/>